<dbReference type="Proteomes" id="UP000005408">
    <property type="component" value="Unassembled WGS sequence"/>
</dbReference>
<evidence type="ECO:0008006" key="5">
    <source>
        <dbReference type="Google" id="ProtNLM"/>
    </source>
</evidence>
<keyword evidence="4" id="KW-1185">Reference proteome</keyword>
<evidence type="ECO:0000313" key="3">
    <source>
        <dbReference type="EnsemblMetazoa" id="G15946.4:cds"/>
    </source>
</evidence>
<keyword evidence="2" id="KW-1133">Transmembrane helix</keyword>
<dbReference type="EnsemblMetazoa" id="G15946.4">
    <property type="protein sequence ID" value="G15946.4:cds"/>
    <property type="gene ID" value="G15946"/>
</dbReference>
<name>A0A8W8IW48_MAGGI</name>
<evidence type="ECO:0000256" key="1">
    <source>
        <dbReference type="SAM" id="MobiDB-lite"/>
    </source>
</evidence>
<evidence type="ECO:0000313" key="4">
    <source>
        <dbReference type="Proteomes" id="UP000005408"/>
    </source>
</evidence>
<accession>A0A8W8IW48</accession>
<feature type="compositionally biased region" description="Low complexity" evidence="1">
    <location>
        <begin position="280"/>
        <end position="290"/>
    </location>
</feature>
<evidence type="ECO:0000256" key="2">
    <source>
        <dbReference type="SAM" id="Phobius"/>
    </source>
</evidence>
<keyword evidence="2" id="KW-0472">Membrane</keyword>
<sequence>MDLYFLNKDKIANFQREGLKYDVKIPIYLQGSTSLQVKRQKPREDQDSNKEWINTVTSDEFKREFFNHTARISVSFLKQKHTCKDEEYIPSEYSLSSDGNKQTKYKAIVIAVLFISCLMVLAVSGAIVFIFRHSNQNNKNFSASTRNLEPKEDNSTLNSNKNSSTTLNIIKSSTLPGWTSSGNPSTLTPSRTKTKVLLTTASKEDSSLAEVSSETSKSMTMTTLSPYSSYESITTDVSNSDTVSFAGLQVTTTYKVNLSNKISSFFTSFQAKTLTTIDSTASTDNTNTNTVFPSALEKSSHTETTTTTGTSDQLAQSNDTNSFAVITDTSTKTISDKSKEISTSTYAETISIVPIQRTSTSETRIPTTVTIQIPSPEKQLIPHLRNESNTETIHPATSTFLEPFTTEENDYYN</sequence>
<feature type="region of interest" description="Disordered" evidence="1">
    <location>
        <begin position="280"/>
        <end position="316"/>
    </location>
</feature>
<protein>
    <recommendedName>
        <fullName evidence="5">SEA domain-containing protein</fullName>
    </recommendedName>
</protein>
<feature type="region of interest" description="Disordered" evidence="1">
    <location>
        <begin position="142"/>
        <end position="164"/>
    </location>
</feature>
<organism evidence="3 4">
    <name type="scientific">Magallana gigas</name>
    <name type="common">Pacific oyster</name>
    <name type="synonym">Crassostrea gigas</name>
    <dbReference type="NCBI Taxonomy" id="29159"/>
    <lineage>
        <taxon>Eukaryota</taxon>
        <taxon>Metazoa</taxon>
        <taxon>Spiralia</taxon>
        <taxon>Lophotrochozoa</taxon>
        <taxon>Mollusca</taxon>
        <taxon>Bivalvia</taxon>
        <taxon>Autobranchia</taxon>
        <taxon>Pteriomorphia</taxon>
        <taxon>Ostreida</taxon>
        <taxon>Ostreoidea</taxon>
        <taxon>Ostreidae</taxon>
        <taxon>Magallana</taxon>
    </lineage>
</organism>
<feature type="transmembrane region" description="Helical" evidence="2">
    <location>
        <begin position="107"/>
        <end position="131"/>
    </location>
</feature>
<feature type="compositionally biased region" description="Low complexity" evidence="1">
    <location>
        <begin position="155"/>
        <end position="164"/>
    </location>
</feature>
<dbReference type="AlphaFoldDB" id="A0A8W8IW48"/>
<keyword evidence="2" id="KW-0812">Transmembrane</keyword>
<reference evidence="3" key="1">
    <citation type="submission" date="2022-08" db="UniProtKB">
        <authorList>
            <consortium name="EnsemblMetazoa"/>
        </authorList>
    </citation>
    <scope>IDENTIFICATION</scope>
    <source>
        <strain evidence="3">05x7-T-G4-1.051#20</strain>
    </source>
</reference>
<proteinExistence type="predicted"/>